<keyword evidence="3" id="KW-0472">Membrane</keyword>
<evidence type="ECO:0000313" key="5">
    <source>
        <dbReference type="Proteomes" id="UP000500826"/>
    </source>
</evidence>
<keyword evidence="1" id="KW-0175">Coiled coil</keyword>
<feature type="coiled-coil region" evidence="1">
    <location>
        <begin position="77"/>
        <end position="118"/>
    </location>
</feature>
<feature type="transmembrane region" description="Helical" evidence="3">
    <location>
        <begin position="21"/>
        <end position="42"/>
    </location>
</feature>
<evidence type="ECO:0000256" key="1">
    <source>
        <dbReference type="SAM" id="Coils"/>
    </source>
</evidence>
<reference evidence="4 5" key="1">
    <citation type="submission" date="2020-05" db="EMBL/GenBank/DDBJ databases">
        <title>Ramlibacter rhizophilus sp. nov., isolated from rhizosphere soil of national flower Mugunghwa from South Korea.</title>
        <authorList>
            <person name="Zheng-Fei Y."/>
            <person name="Huan T."/>
        </authorList>
    </citation>
    <scope>NUCLEOTIDE SEQUENCE [LARGE SCALE GENOMIC DNA]</scope>
    <source>
        <strain evidence="4 5">H242</strain>
    </source>
</reference>
<dbReference type="Proteomes" id="UP000500826">
    <property type="component" value="Chromosome"/>
</dbReference>
<dbReference type="EMBL" id="CP053418">
    <property type="protein sequence ID" value="QJW83275.1"/>
    <property type="molecule type" value="Genomic_DNA"/>
</dbReference>
<gene>
    <name evidence="4" type="ORF">HK414_00490</name>
</gene>
<keyword evidence="3" id="KW-1133">Transmembrane helix</keyword>
<keyword evidence="5" id="KW-1185">Reference proteome</keyword>
<proteinExistence type="predicted"/>
<protein>
    <recommendedName>
        <fullName evidence="6">Signal transduction histidine kinase subgroup 3 dimerisation and phosphoacceptor domain-containing protein</fullName>
    </recommendedName>
</protein>
<organism evidence="4 5">
    <name type="scientific">Ramlibacter terrae</name>
    <dbReference type="NCBI Taxonomy" id="2732511"/>
    <lineage>
        <taxon>Bacteria</taxon>
        <taxon>Pseudomonadati</taxon>
        <taxon>Pseudomonadota</taxon>
        <taxon>Betaproteobacteria</taxon>
        <taxon>Burkholderiales</taxon>
        <taxon>Comamonadaceae</taxon>
        <taxon>Ramlibacter</taxon>
    </lineage>
</organism>
<evidence type="ECO:0008006" key="6">
    <source>
        <dbReference type="Google" id="ProtNLM"/>
    </source>
</evidence>
<keyword evidence="3" id="KW-0812">Transmembrane</keyword>
<reference evidence="4 5" key="2">
    <citation type="submission" date="2020-05" db="EMBL/GenBank/DDBJ databases">
        <authorList>
            <person name="Khan S.A."/>
            <person name="Jeon C.O."/>
            <person name="Chun B.H."/>
        </authorList>
    </citation>
    <scope>NUCLEOTIDE SEQUENCE [LARGE SCALE GENOMIC DNA]</scope>
    <source>
        <strain evidence="4 5">H242</strain>
    </source>
</reference>
<dbReference type="Gene3D" id="1.20.5.1930">
    <property type="match status" value="1"/>
</dbReference>
<feature type="compositionally biased region" description="Low complexity" evidence="2">
    <location>
        <begin position="195"/>
        <end position="209"/>
    </location>
</feature>
<sequence>MISSLLVAVARRRAQLARWHVGTLFTGLGGLLFCAVHDVLVIGGQLGPMEPSYVFWGFATMLVGFAAMSGQYVVLTLNRAERSNEELEAHVRRKTAELEQSYARLRATEDEAARTQERERLLRDMHDGLGAQLMTMLRGVERDALPPPQLRQSLQDSIDELRLLMDSTDRATTCPARWPHGATGGTTGCRRRASRSNGTSATGSTTCSSPARSRCR</sequence>
<feature type="transmembrane region" description="Helical" evidence="3">
    <location>
        <begin position="54"/>
        <end position="75"/>
    </location>
</feature>
<feature type="region of interest" description="Disordered" evidence="2">
    <location>
        <begin position="175"/>
        <end position="216"/>
    </location>
</feature>
<accession>A0ABX6NZM9</accession>
<name>A0ABX6NZM9_9BURK</name>
<evidence type="ECO:0000256" key="3">
    <source>
        <dbReference type="SAM" id="Phobius"/>
    </source>
</evidence>
<evidence type="ECO:0000313" key="4">
    <source>
        <dbReference type="EMBL" id="QJW83275.1"/>
    </source>
</evidence>
<evidence type="ECO:0000256" key="2">
    <source>
        <dbReference type="SAM" id="MobiDB-lite"/>
    </source>
</evidence>